<name>S3UWC4_9LEPT</name>
<reference evidence="1" key="1">
    <citation type="submission" date="2013-04" db="EMBL/GenBank/DDBJ databases">
        <authorList>
            <person name="Harkins D.M."/>
            <person name="Durkin A.S."/>
            <person name="Selengut J.D."/>
            <person name="Sanka R."/>
            <person name="DePew J."/>
            <person name="Purushe J."/>
            <person name="Ahmed A."/>
            <person name="van der Linden H."/>
            <person name="Goris M.G.A."/>
            <person name="Hartskeerl R.A."/>
            <person name="Vinetz J.M."/>
            <person name="Sutton G.G."/>
            <person name="Nelson W.C."/>
            <person name="Fouts D.E."/>
        </authorList>
    </citation>
    <scope>NUCLEOTIDE SEQUENCE [LARGE SCALE GENOMIC DNA]</scope>
    <source>
        <strain evidence="1">BUT 6</strain>
    </source>
</reference>
<comment type="caution">
    <text evidence="1">The sequence shown here is derived from an EMBL/GenBank/DDBJ whole genome shotgun (WGS) entry which is preliminary data.</text>
</comment>
<keyword evidence="2" id="KW-1185">Reference proteome</keyword>
<accession>S3UWC4</accession>
<organism evidence="1 2">
    <name type="scientific">Leptospira fainei serovar Hurstbridge str. BUT 6</name>
    <dbReference type="NCBI Taxonomy" id="1193011"/>
    <lineage>
        <taxon>Bacteria</taxon>
        <taxon>Pseudomonadati</taxon>
        <taxon>Spirochaetota</taxon>
        <taxon>Spirochaetia</taxon>
        <taxon>Leptospirales</taxon>
        <taxon>Leptospiraceae</taxon>
        <taxon>Leptospira</taxon>
    </lineage>
</organism>
<gene>
    <name evidence="1" type="ORF">LEP1GSC058_3337</name>
</gene>
<evidence type="ECO:0000313" key="2">
    <source>
        <dbReference type="Proteomes" id="UP000014540"/>
    </source>
</evidence>
<dbReference type="Proteomes" id="UP000014540">
    <property type="component" value="Unassembled WGS sequence"/>
</dbReference>
<dbReference type="EMBL" id="AKWZ02000010">
    <property type="protein sequence ID" value="EPG73528.1"/>
    <property type="molecule type" value="Genomic_DNA"/>
</dbReference>
<sequence length="64" mass="7268">MSIGKPQVYSGFSNPPFERSRFGGTGTNILEFIGFLINKDRSNSGPSRIHNFVHKRKILFLDKI</sequence>
<dbReference type="AlphaFoldDB" id="S3UWC4"/>
<proteinExistence type="predicted"/>
<evidence type="ECO:0000313" key="1">
    <source>
        <dbReference type="EMBL" id="EPG73528.1"/>
    </source>
</evidence>
<protein>
    <submittedName>
        <fullName evidence="1">Uncharacterized protein</fullName>
    </submittedName>
</protein>